<evidence type="ECO:0000256" key="2">
    <source>
        <dbReference type="ARBA" id="ARBA00022516"/>
    </source>
</evidence>
<evidence type="ECO:0000256" key="5">
    <source>
        <dbReference type="ARBA" id="ARBA00022832"/>
    </source>
</evidence>
<name>A0A1V9XQN3_9ACAR</name>
<dbReference type="GO" id="GO:0034626">
    <property type="term" value="P:fatty acid elongation, polyunsaturated fatty acid"/>
    <property type="evidence" value="ECO:0007669"/>
    <property type="project" value="TreeGrafter"/>
</dbReference>
<keyword evidence="8 10" id="KW-0472">Membrane</keyword>
<dbReference type="PANTHER" id="PTHR11157:SF69">
    <property type="entry name" value="ELONGATION OF VERY LONG CHAIN FATTY ACIDS PROTEIN 7"/>
    <property type="match status" value="1"/>
</dbReference>
<gene>
    <name evidence="11" type="ORF">BIW11_08182</name>
</gene>
<dbReference type="InterPro" id="IPR002076">
    <property type="entry name" value="ELO_fam"/>
</dbReference>
<keyword evidence="3 10" id="KW-0808">Transferase</keyword>
<keyword evidence="12" id="KW-1185">Reference proteome</keyword>
<dbReference type="PROSITE" id="PS01188">
    <property type="entry name" value="ELO"/>
    <property type="match status" value="1"/>
</dbReference>
<evidence type="ECO:0000256" key="7">
    <source>
        <dbReference type="ARBA" id="ARBA00023098"/>
    </source>
</evidence>
<protein>
    <recommendedName>
        <fullName evidence="10">Elongation of very long chain fatty acids protein</fullName>
        <ecNumber evidence="10">2.3.1.199</ecNumber>
    </recommendedName>
    <alternativeName>
        <fullName evidence="10">Very-long-chain 3-oxoacyl-CoA synthase</fullName>
    </alternativeName>
</protein>
<dbReference type="EMBL" id="MNPL01005749">
    <property type="protein sequence ID" value="OQR75810.1"/>
    <property type="molecule type" value="Genomic_DNA"/>
</dbReference>
<comment type="similarity">
    <text evidence="10">Belongs to the ELO family.</text>
</comment>
<keyword evidence="9 10" id="KW-0275">Fatty acid biosynthesis</keyword>
<keyword evidence="6 10" id="KW-1133">Transmembrane helix</keyword>
<keyword evidence="2 10" id="KW-0444">Lipid biosynthesis</keyword>
<dbReference type="AlphaFoldDB" id="A0A1V9XQN3"/>
<evidence type="ECO:0000313" key="12">
    <source>
        <dbReference type="Proteomes" id="UP000192247"/>
    </source>
</evidence>
<comment type="catalytic activity">
    <reaction evidence="10">
        <text>a very-long-chain acyl-CoA + malonyl-CoA + H(+) = a very-long-chain 3-oxoacyl-CoA + CO2 + CoA</text>
        <dbReference type="Rhea" id="RHEA:32727"/>
        <dbReference type="ChEBI" id="CHEBI:15378"/>
        <dbReference type="ChEBI" id="CHEBI:16526"/>
        <dbReference type="ChEBI" id="CHEBI:57287"/>
        <dbReference type="ChEBI" id="CHEBI:57384"/>
        <dbReference type="ChEBI" id="CHEBI:90725"/>
        <dbReference type="ChEBI" id="CHEBI:90736"/>
        <dbReference type="EC" id="2.3.1.199"/>
    </reaction>
</comment>
<proteinExistence type="inferred from homology"/>
<accession>A0A1V9XQN3</accession>
<keyword evidence="4 10" id="KW-0812">Transmembrane</keyword>
<dbReference type="Pfam" id="PF01151">
    <property type="entry name" value="ELO"/>
    <property type="match status" value="1"/>
</dbReference>
<dbReference type="InterPro" id="IPR030457">
    <property type="entry name" value="ELO_CS"/>
</dbReference>
<comment type="caution">
    <text evidence="11">The sequence shown here is derived from an EMBL/GenBank/DDBJ whole genome shotgun (WGS) entry which is preliminary data.</text>
</comment>
<keyword evidence="7 10" id="KW-0443">Lipid metabolism</keyword>
<dbReference type="EC" id="2.3.1.199" evidence="10"/>
<keyword evidence="5 10" id="KW-0276">Fatty acid metabolism</keyword>
<organism evidence="11 12">
    <name type="scientific">Tropilaelaps mercedesae</name>
    <dbReference type="NCBI Taxonomy" id="418985"/>
    <lineage>
        <taxon>Eukaryota</taxon>
        <taxon>Metazoa</taxon>
        <taxon>Ecdysozoa</taxon>
        <taxon>Arthropoda</taxon>
        <taxon>Chelicerata</taxon>
        <taxon>Arachnida</taxon>
        <taxon>Acari</taxon>
        <taxon>Parasitiformes</taxon>
        <taxon>Mesostigmata</taxon>
        <taxon>Gamasina</taxon>
        <taxon>Dermanyssoidea</taxon>
        <taxon>Laelapidae</taxon>
        <taxon>Tropilaelaps</taxon>
    </lineage>
</organism>
<dbReference type="GO" id="GO:0019367">
    <property type="term" value="P:fatty acid elongation, saturated fatty acid"/>
    <property type="evidence" value="ECO:0007669"/>
    <property type="project" value="TreeGrafter"/>
</dbReference>
<feature type="transmembrane region" description="Helical" evidence="10">
    <location>
        <begin position="149"/>
        <end position="168"/>
    </location>
</feature>
<dbReference type="GO" id="GO:0034625">
    <property type="term" value="P:fatty acid elongation, monounsaturated fatty acid"/>
    <property type="evidence" value="ECO:0007669"/>
    <property type="project" value="TreeGrafter"/>
</dbReference>
<dbReference type="GO" id="GO:0005789">
    <property type="term" value="C:endoplasmic reticulum membrane"/>
    <property type="evidence" value="ECO:0007669"/>
    <property type="project" value="TreeGrafter"/>
</dbReference>
<evidence type="ECO:0000256" key="9">
    <source>
        <dbReference type="ARBA" id="ARBA00023160"/>
    </source>
</evidence>
<evidence type="ECO:0000256" key="4">
    <source>
        <dbReference type="ARBA" id="ARBA00022692"/>
    </source>
</evidence>
<evidence type="ECO:0000313" key="11">
    <source>
        <dbReference type="EMBL" id="OQR75810.1"/>
    </source>
</evidence>
<comment type="caution">
    <text evidence="10">Lacks conserved residue(s) required for the propagation of feature annotation.</text>
</comment>
<feature type="transmembrane region" description="Helical" evidence="10">
    <location>
        <begin position="112"/>
        <end position="137"/>
    </location>
</feature>
<reference evidence="11 12" key="1">
    <citation type="journal article" date="2017" name="Gigascience">
        <title>Draft genome of the honey bee ectoparasitic mite, Tropilaelaps mercedesae, is shaped by the parasitic life history.</title>
        <authorList>
            <person name="Dong X."/>
            <person name="Armstrong S.D."/>
            <person name="Xia D."/>
            <person name="Makepeace B.L."/>
            <person name="Darby A.C."/>
            <person name="Kadowaki T."/>
        </authorList>
    </citation>
    <scope>NUCLEOTIDE SEQUENCE [LARGE SCALE GENOMIC DNA]</scope>
    <source>
        <strain evidence="11">Wuxi-XJTLU</strain>
    </source>
</reference>
<evidence type="ECO:0000256" key="10">
    <source>
        <dbReference type="RuleBase" id="RU361115"/>
    </source>
</evidence>
<dbReference type="GO" id="GO:0042761">
    <property type="term" value="P:very long-chain fatty acid biosynthetic process"/>
    <property type="evidence" value="ECO:0007669"/>
    <property type="project" value="TreeGrafter"/>
</dbReference>
<dbReference type="PANTHER" id="PTHR11157">
    <property type="entry name" value="FATTY ACID ACYL TRANSFERASE-RELATED"/>
    <property type="match status" value="1"/>
</dbReference>
<evidence type="ECO:0000256" key="6">
    <source>
        <dbReference type="ARBA" id="ARBA00022989"/>
    </source>
</evidence>
<feature type="transmembrane region" description="Helical" evidence="10">
    <location>
        <begin position="180"/>
        <end position="200"/>
    </location>
</feature>
<evidence type="ECO:0000256" key="3">
    <source>
        <dbReference type="ARBA" id="ARBA00022679"/>
    </source>
</evidence>
<dbReference type="GO" id="GO:0030148">
    <property type="term" value="P:sphingolipid biosynthetic process"/>
    <property type="evidence" value="ECO:0007669"/>
    <property type="project" value="TreeGrafter"/>
</dbReference>
<sequence>MISKPVRCLQIAANVWFCYNAIHLMWRYWDDENFANLCNQSTTELPDLSGPGDTERLVFAAVFYFHVRLIDLLDTVFFVLTKKFSHVSFLHVYHHCIVLLNAYVYMRSGWGHLIFSGAVMNSMVHVLMYSYYFLATFSSMKPYLWWKRYLTLTQILQFVTMALHVLWVTTRKGCRSNPLLVYYNIIQLLVFIALFSRFYIQSYAAQTHLKLENDTKSLKQN</sequence>
<dbReference type="OrthoDB" id="6490314at2759"/>
<evidence type="ECO:0000256" key="1">
    <source>
        <dbReference type="ARBA" id="ARBA00004141"/>
    </source>
</evidence>
<dbReference type="FunCoup" id="A0A1V9XQN3">
    <property type="interactions" value="60"/>
</dbReference>
<dbReference type="InParanoid" id="A0A1V9XQN3"/>
<dbReference type="Proteomes" id="UP000192247">
    <property type="component" value="Unassembled WGS sequence"/>
</dbReference>
<dbReference type="GO" id="GO:0009922">
    <property type="term" value="F:fatty acid elongase activity"/>
    <property type="evidence" value="ECO:0007669"/>
    <property type="project" value="UniProtKB-EC"/>
</dbReference>
<evidence type="ECO:0000256" key="8">
    <source>
        <dbReference type="ARBA" id="ARBA00023136"/>
    </source>
</evidence>
<comment type="subcellular location">
    <subcellularLocation>
        <location evidence="1">Membrane</location>
        <topology evidence="1">Multi-pass membrane protein</topology>
    </subcellularLocation>
</comment>